<feature type="transmembrane region" description="Helical" evidence="10">
    <location>
        <begin position="132"/>
        <end position="155"/>
    </location>
</feature>
<keyword evidence="8" id="KW-0408">Iron</keyword>
<comment type="subcellular location">
    <subcellularLocation>
        <location evidence="3">Membrane</location>
    </subcellularLocation>
</comment>
<dbReference type="NCBIfam" id="NF010072">
    <property type="entry name" value="PRK13553.1"/>
    <property type="match status" value="1"/>
</dbReference>
<organism evidence="11 12">
    <name type="scientific">Shewanella saliphila</name>
    <dbReference type="NCBI Taxonomy" id="2282698"/>
    <lineage>
        <taxon>Bacteria</taxon>
        <taxon>Pseudomonadati</taxon>
        <taxon>Pseudomonadota</taxon>
        <taxon>Gammaproteobacteria</taxon>
        <taxon>Alteromonadales</taxon>
        <taxon>Shewanellaceae</taxon>
        <taxon>Shewanella</taxon>
    </lineage>
</organism>
<feature type="transmembrane region" description="Helical" evidence="10">
    <location>
        <begin position="175"/>
        <end position="194"/>
    </location>
</feature>
<comment type="function">
    <text evidence="2">Membrane-anchoring subunit of succinate dehydrogenase (SDH).</text>
</comment>
<keyword evidence="6" id="KW-0479">Metal-binding</keyword>
<dbReference type="InterPro" id="IPR004224">
    <property type="entry name" value="Fum_red_B_TM"/>
</dbReference>
<gene>
    <name evidence="11" type="primary">frdC</name>
    <name evidence="11" type="ORF">GCM10009409_15140</name>
</gene>
<dbReference type="Pfam" id="PF01127">
    <property type="entry name" value="Sdh_cyt"/>
    <property type="match status" value="1"/>
</dbReference>
<protein>
    <submittedName>
        <fullName evidence="11">Fumarate reductase</fullName>
    </submittedName>
</protein>
<dbReference type="EMBL" id="BMQV01000011">
    <property type="protein sequence ID" value="GGP49586.1"/>
    <property type="molecule type" value="Genomic_DNA"/>
</dbReference>
<proteinExistence type="predicted"/>
<keyword evidence="7 10" id="KW-1133">Transmembrane helix</keyword>
<evidence type="ECO:0000256" key="7">
    <source>
        <dbReference type="ARBA" id="ARBA00022989"/>
    </source>
</evidence>
<evidence type="ECO:0000256" key="6">
    <source>
        <dbReference type="ARBA" id="ARBA00022723"/>
    </source>
</evidence>
<dbReference type="Gene3D" id="1.20.1300.10">
    <property type="entry name" value="Fumarate reductase/succinate dehydrogenase, transmembrane subunit"/>
    <property type="match status" value="1"/>
</dbReference>
<keyword evidence="9 10" id="KW-0472">Membrane</keyword>
<evidence type="ECO:0000256" key="10">
    <source>
        <dbReference type="SAM" id="Phobius"/>
    </source>
</evidence>
<keyword evidence="5 10" id="KW-0812">Transmembrane</keyword>
<dbReference type="InterPro" id="IPR034804">
    <property type="entry name" value="SQR/QFR_C/D"/>
</dbReference>
<feature type="transmembrane region" description="Helical" evidence="10">
    <location>
        <begin position="215"/>
        <end position="234"/>
    </location>
</feature>
<accession>A0ABQ2Q658</accession>
<feature type="transmembrane region" description="Helical" evidence="10">
    <location>
        <begin position="84"/>
        <end position="105"/>
    </location>
</feature>
<evidence type="ECO:0000256" key="3">
    <source>
        <dbReference type="ARBA" id="ARBA00004370"/>
    </source>
</evidence>
<keyword evidence="4" id="KW-0349">Heme</keyword>
<sequence length="249" mass="28105">MFMAVNPLPAKNILSRYTAKGFSHPIWAARADRLQSASGVLLGLFLIMHLHFESSILLGKEAFYQVAQFLEGGIFSETGHGFPILTQIFSVVMLLVVLIHAVFALRRFPTQIGQWRALRQQMKFLPHEDTKIWFWQMISGFLLFFLVPVHLFTMITNPEIGPHLSAERVVYQNAWVLYVLLLPAVTIHAIFGLYRVSVKWGLVTQRFALLKLAKVMLAYLMVLGVASLVAYIIIGRSLSLPVVPFVPGL</sequence>
<dbReference type="PIRSF" id="PIRSF000177">
    <property type="entry name" value="Fumar_rd_cyt_b"/>
    <property type="match status" value="1"/>
</dbReference>
<dbReference type="CDD" id="cd00581">
    <property type="entry name" value="QFR_TypeB_TM"/>
    <property type="match status" value="1"/>
</dbReference>
<evidence type="ECO:0000256" key="4">
    <source>
        <dbReference type="ARBA" id="ARBA00022617"/>
    </source>
</evidence>
<evidence type="ECO:0000256" key="1">
    <source>
        <dbReference type="ARBA" id="ARBA00001971"/>
    </source>
</evidence>
<evidence type="ECO:0000256" key="5">
    <source>
        <dbReference type="ARBA" id="ARBA00022692"/>
    </source>
</evidence>
<dbReference type="InterPro" id="IPR000701">
    <property type="entry name" value="SuccDH_FuR_B_TM-su"/>
</dbReference>
<evidence type="ECO:0000256" key="2">
    <source>
        <dbReference type="ARBA" id="ARBA00004050"/>
    </source>
</evidence>
<comment type="caution">
    <text evidence="11">The sequence shown here is derived from an EMBL/GenBank/DDBJ whole genome shotgun (WGS) entry which is preliminary data.</text>
</comment>
<dbReference type="Proteomes" id="UP000654367">
    <property type="component" value="Unassembled WGS sequence"/>
</dbReference>
<reference evidence="12" key="1">
    <citation type="journal article" date="2019" name="Int. J. Syst. Evol. Microbiol.">
        <title>The Global Catalogue of Microorganisms (GCM) 10K type strain sequencing project: providing services to taxonomists for standard genome sequencing and annotation.</title>
        <authorList>
            <consortium name="The Broad Institute Genomics Platform"/>
            <consortium name="The Broad Institute Genome Sequencing Center for Infectious Disease"/>
            <person name="Wu L."/>
            <person name="Ma J."/>
        </authorList>
    </citation>
    <scope>NUCLEOTIDE SEQUENCE [LARGE SCALE GENOMIC DNA]</scope>
    <source>
        <strain evidence="12">JCM 32304</strain>
    </source>
</reference>
<evidence type="ECO:0000256" key="8">
    <source>
        <dbReference type="ARBA" id="ARBA00023004"/>
    </source>
</evidence>
<evidence type="ECO:0000313" key="11">
    <source>
        <dbReference type="EMBL" id="GGP49586.1"/>
    </source>
</evidence>
<comment type="cofactor">
    <cofactor evidence="1">
        <name>heme</name>
        <dbReference type="ChEBI" id="CHEBI:30413"/>
    </cofactor>
</comment>
<dbReference type="NCBIfam" id="NF010073">
    <property type="entry name" value="PRK13554.1"/>
    <property type="match status" value="1"/>
</dbReference>
<evidence type="ECO:0000256" key="9">
    <source>
        <dbReference type="ARBA" id="ARBA00023136"/>
    </source>
</evidence>
<evidence type="ECO:0000313" key="12">
    <source>
        <dbReference type="Proteomes" id="UP000654367"/>
    </source>
</evidence>
<name>A0ABQ2Q658_9GAMM</name>
<feature type="transmembrane region" description="Helical" evidence="10">
    <location>
        <begin position="34"/>
        <end position="52"/>
    </location>
</feature>
<keyword evidence="12" id="KW-1185">Reference proteome</keyword>
<dbReference type="SUPFAM" id="SSF81343">
    <property type="entry name" value="Fumarate reductase respiratory complex transmembrane subunits"/>
    <property type="match status" value="1"/>
</dbReference>